<dbReference type="PANTHER" id="PTHR43436">
    <property type="entry name" value="ARAC-FAMILY TRANSCRIPTIONAL REGULATOR"/>
    <property type="match status" value="1"/>
</dbReference>
<proteinExistence type="predicted"/>
<evidence type="ECO:0000313" key="4">
    <source>
        <dbReference type="EMBL" id="GMG84600.1"/>
    </source>
</evidence>
<keyword evidence="5" id="KW-1185">Reference proteome</keyword>
<name>A0ABQ6LN27_9RHOB</name>
<dbReference type="InterPro" id="IPR009057">
    <property type="entry name" value="Homeodomain-like_sf"/>
</dbReference>
<dbReference type="SUPFAM" id="SSF46689">
    <property type="entry name" value="Homeodomain-like"/>
    <property type="match status" value="2"/>
</dbReference>
<reference evidence="4 5" key="1">
    <citation type="submission" date="2023-04" db="EMBL/GenBank/DDBJ databases">
        <title>Marinoamorphus aggregata gen. nov., sp. Nov., isolate from tissue of brittle star Ophioplocus japonicus.</title>
        <authorList>
            <person name="Kawano K."/>
            <person name="Sawayama S."/>
            <person name="Nakagawa S."/>
        </authorList>
    </citation>
    <scope>NUCLEOTIDE SEQUENCE [LARGE SCALE GENOMIC DNA]</scope>
    <source>
        <strain evidence="4 5">NKW23</strain>
    </source>
</reference>
<evidence type="ECO:0000256" key="1">
    <source>
        <dbReference type="ARBA" id="ARBA00023015"/>
    </source>
</evidence>
<dbReference type="PROSITE" id="PS01124">
    <property type="entry name" value="HTH_ARAC_FAMILY_2"/>
    <property type="match status" value="1"/>
</dbReference>
<comment type="caution">
    <text evidence="4">The sequence shown here is derived from an EMBL/GenBank/DDBJ whole genome shotgun (WGS) entry which is preliminary data.</text>
</comment>
<evidence type="ECO:0000313" key="5">
    <source>
        <dbReference type="Proteomes" id="UP001239909"/>
    </source>
</evidence>
<accession>A0ABQ6LN27</accession>
<dbReference type="Proteomes" id="UP001239909">
    <property type="component" value="Unassembled WGS sequence"/>
</dbReference>
<dbReference type="SMART" id="SM00342">
    <property type="entry name" value="HTH_ARAC"/>
    <property type="match status" value="1"/>
</dbReference>
<keyword evidence="1" id="KW-0805">Transcription regulation</keyword>
<dbReference type="EMBL" id="BSYI01000039">
    <property type="protein sequence ID" value="GMG84600.1"/>
    <property type="molecule type" value="Genomic_DNA"/>
</dbReference>
<dbReference type="InterPro" id="IPR009594">
    <property type="entry name" value="Tscrpt_reg_HTH_AraC_N"/>
</dbReference>
<protein>
    <submittedName>
        <fullName evidence="4">AraC family transcriptional regulator</fullName>
    </submittedName>
</protein>
<gene>
    <name evidence="4" type="ORF">LNKW23_38160</name>
</gene>
<organism evidence="4 5">
    <name type="scientific">Paralimibaculum aggregatum</name>
    <dbReference type="NCBI Taxonomy" id="3036245"/>
    <lineage>
        <taxon>Bacteria</taxon>
        <taxon>Pseudomonadati</taxon>
        <taxon>Pseudomonadota</taxon>
        <taxon>Alphaproteobacteria</taxon>
        <taxon>Rhodobacterales</taxon>
        <taxon>Paracoccaceae</taxon>
        <taxon>Paralimibaculum</taxon>
    </lineage>
</organism>
<dbReference type="RefSeq" id="WP_285673670.1">
    <property type="nucleotide sequence ID" value="NZ_BSYI01000039.1"/>
</dbReference>
<feature type="domain" description="HTH araC/xylS-type" evidence="3">
    <location>
        <begin position="199"/>
        <end position="297"/>
    </location>
</feature>
<evidence type="ECO:0000256" key="2">
    <source>
        <dbReference type="ARBA" id="ARBA00023163"/>
    </source>
</evidence>
<dbReference type="InterPro" id="IPR018060">
    <property type="entry name" value="HTH_AraC"/>
</dbReference>
<evidence type="ECO:0000259" key="3">
    <source>
        <dbReference type="PROSITE" id="PS01124"/>
    </source>
</evidence>
<keyword evidence="2" id="KW-0804">Transcription</keyword>
<dbReference type="Pfam" id="PF06719">
    <property type="entry name" value="AraC_N"/>
    <property type="match status" value="1"/>
</dbReference>
<sequence length="301" mass="32264">MTRIGSLLRELLAEHAAGTPNGMVEGQVPGVRLYWAQDYVPCTPVLYDAGLVIIGQGYKIGRLGAREFRYDPQTYLVVSVPMPFECETFATPEEPLMGVFIGIDRAMLGELVDLIDGTAPGAAGAAAGDPGWLGAEPVRLDPGMADAVERLLLAHGNPADARALGPGLAREVVYRALTGGHGAALRALARADTRAACIARAIGRIHTGFTGRLPVAELAEEAGLSVSAFHRAFKEVTAETPLQYLKKLRLNRAKALILHNNLTPSRAAHAVGYESPSQFSRDFRRYFRHPPSEAQNIPGPP</sequence>
<dbReference type="Pfam" id="PF12833">
    <property type="entry name" value="HTH_18"/>
    <property type="match status" value="1"/>
</dbReference>
<dbReference type="Gene3D" id="1.10.10.60">
    <property type="entry name" value="Homeodomain-like"/>
    <property type="match status" value="2"/>
</dbReference>
<dbReference type="PANTHER" id="PTHR43436:SF2">
    <property type="entry name" value="ARAC_XYLS FAMILY TRANSCRIPTIONAL REGULATOR"/>
    <property type="match status" value="1"/>
</dbReference>